<reference evidence="1 2" key="1">
    <citation type="submission" date="2016-10" db="EMBL/GenBank/DDBJ databases">
        <authorList>
            <person name="de Groot N.N."/>
        </authorList>
    </citation>
    <scope>NUCLEOTIDE SEQUENCE [LARGE SCALE GENOMIC DNA]</scope>
    <source>
        <strain evidence="1 2">DSM 15345</strain>
    </source>
</reference>
<proteinExistence type="predicted"/>
<organism evidence="1 2">
    <name type="scientific">Rubrimonas cliftonensis</name>
    <dbReference type="NCBI Taxonomy" id="89524"/>
    <lineage>
        <taxon>Bacteria</taxon>
        <taxon>Pseudomonadati</taxon>
        <taxon>Pseudomonadota</taxon>
        <taxon>Alphaproteobacteria</taxon>
        <taxon>Rhodobacterales</taxon>
        <taxon>Paracoccaceae</taxon>
        <taxon>Rubrimonas</taxon>
    </lineage>
</organism>
<evidence type="ECO:0000313" key="2">
    <source>
        <dbReference type="Proteomes" id="UP000198703"/>
    </source>
</evidence>
<name>A0A1H4ES46_9RHOB</name>
<sequence>MTLLAAQRIDRDAPPAPGAPSPWGAVAQAAMLAPDICAVSARMGDGLWLAETARLQLPFSIMSAHGPAWWSAGVSADAARLVLGRRDLIRDCADALRRIFAERPGWLDVIAEPADLPNLAQARKILDLWERFELAGFPDLGAFRRERDTGMVHGWIADRLFVGIEPDGRAHS</sequence>
<dbReference type="STRING" id="89524.SAMN05444370_11544"/>
<accession>A0A1H4ES46</accession>
<protein>
    <submittedName>
        <fullName evidence="1">Uncharacterized protein</fullName>
    </submittedName>
</protein>
<keyword evidence="2" id="KW-1185">Reference proteome</keyword>
<gene>
    <name evidence="1" type="ORF">SAMN05444370_11544</name>
</gene>
<dbReference type="EMBL" id="FNQM01000015">
    <property type="protein sequence ID" value="SEA87330.1"/>
    <property type="molecule type" value="Genomic_DNA"/>
</dbReference>
<dbReference type="RefSeq" id="WP_093255420.1">
    <property type="nucleotide sequence ID" value="NZ_FNQM01000015.1"/>
</dbReference>
<evidence type="ECO:0000313" key="1">
    <source>
        <dbReference type="EMBL" id="SEA87330.1"/>
    </source>
</evidence>
<dbReference type="AlphaFoldDB" id="A0A1H4ES46"/>
<dbReference type="Proteomes" id="UP000198703">
    <property type="component" value="Unassembled WGS sequence"/>
</dbReference>